<dbReference type="GO" id="GO:0005829">
    <property type="term" value="C:cytosol"/>
    <property type="evidence" value="ECO:0007669"/>
    <property type="project" value="TreeGrafter"/>
</dbReference>
<dbReference type="InterPro" id="IPR003836">
    <property type="entry name" value="Glucokinase"/>
</dbReference>
<gene>
    <name evidence="3 5" type="primary">glk</name>
    <name evidence="5" type="ORF">J3U88_03555</name>
</gene>
<dbReference type="Proteomes" id="UP000664417">
    <property type="component" value="Unassembled WGS sequence"/>
</dbReference>
<comment type="catalytic activity">
    <reaction evidence="3">
        <text>D-glucose + ATP = D-glucose 6-phosphate + ADP + H(+)</text>
        <dbReference type="Rhea" id="RHEA:17825"/>
        <dbReference type="ChEBI" id="CHEBI:4167"/>
        <dbReference type="ChEBI" id="CHEBI:15378"/>
        <dbReference type="ChEBI" id="CHEBI:30616"/>
        <dbReference type="ChEBI" id="CHEBI:61548"/>
        <dbReference type="ChEBI" id="CHEBI:456216"/>
        <dbReference type="EC" id="2.7.1.2"/>
    </reaction>
</comment>
<proteinExistence type="inferred from homology"/>
<comment type="caution">
    <text evidence="5">The sequence shown here is derived from an EMBL/GenBank/DDBJ whole genome shotgun (WGS) entry which is preliminary data.</text>
</comment>
<dbReference type="GO" id="GO:0006096">
    <property type="term" value="P:glycolytic process"/>
    <property type="evidence" value="ECO:0007669"/>
    <property type="project" value="UniProtKB-UniRule"/>
</dbReference>
<dbReference type="InterPro" id="IPR043129">
    <property type="entry name" value="ATPase_NBD"/>
</dbReference>
<dbReference type="CDD" id="cd24008">
    <property type="entry name" value="ASKHA_NBD_GLK"/>
    <property type="match status" value="1"/>
</dbReference>
<organism evidence="5 6">
    <name type="scientific">Acanthopleuribacter pedis</name>
    <dbReference type="NCBI Taxonomy" id="442870"/>
    <lineage>
        <taxon>Bacteria</taxon>
        <taxon>Pseudomonadati</taxon>
        <taxon>Acidobacteriota</taxon>
        <taxon>Holophagae</taxon>
        <taxon>Acanthopleuribacterales</taxon>
        <taxon>Acanthopleuribacteraceae</taxon>
        <taxon>Acanthopleuribacter</taxon>
    </lineage>
</organism>
<dbReference type="HAMAP" id="MF_00524">
    <property type="entry name" value="Glucokinase"/>
    <property type="match status" value="1"/>
</dbReference>
<dbReference type="InterPro" id="IPR050201">
    <property type="entry name" value="Bacterial_glucokinase"/>
</dbReference>
<dbReference type="RefSeq" id="WP_207856781.1">
    <property type="nucleotide sequence ID" value="NZ_JAFREP010000003.1"/>
</dbReference>
<keyword evidence="3" id="KW-0963">Cytoplasm</keyword>
<dbReference type="PANTHER" id="PTHR47690">
    <property type="entry name" value="GLUCOKINASE"/>
    <property type="match status" value="1"/>
</dbReference>
<keyword evidence="3" id="KW-0547">Nucleotide-binding</keyword>
<sequence length="335" mass="36563">MSKKKNQHFFGLIGDIGGTNARFALWRGNGPEKIQILSCRNYTTLEEAILAYLGQQLGVHDIKPSMASLAVAGPVTDDHVNLTNLGWNFSIEEMRRDLGFDHFEVFNDFRALALSLPHLGAKDLFKVGPEENEAEQGPKLVLGPGTGLGVAGLVPCDSRWIAVPGEGGHVSFSPETEQEDRILTWFRRKVGGRVSVERLICGPGLEMLYRAMCDLEGWQPQFNTAREITEAALANAPNERVCLDMFCGMLGSLAGDLALVYNAFGGVYIGGGIIPRMLDFFAESSFRLRFEDKGRMTPLTSSMPTWVITHPMPALTGAIAAIQDLPRPTTPGGLL</sequence>
<evidence type="ECO:0000256" key="1">
    <source>
        <dbReference type="ARBA" id="ARBA00022679"/>
    </source>
</evidence>
<dbReference type="EC" id="2.7.1.2" evidence="3"/>
<keyword evidence="3" id="KW-0067">ATP-binding</keyword>
<keyword evidence="1 3" id="KW-0808">Transferase</keyword>
<reference evidence="5" key="1">
    <citation type="submission" date="2021-03" db="EMBL/GenBank/DDBJ databases">
        <authorList>
            <person name="Wang G."/>
        </authorList>
    </citation>
    <scope>NUCLEOTIDE SEQUENCE</scope>
    <source>
        <strain evidence="5">KCTC 12899</strain>
    </source>
</reference>
<comment type="subcellular location">
    <subcellularLocation>
        <location evidence="3">Cytoplasm</location>
    </subcellularLocation>
</comment>
<dbReference type="GO" id="GO:0004340">
    <property type="term" value="F:glucokinase activity"/>
    <property type="evidence" value="ECO:0007669"/>
    <property type="project" value="UniProtKB-UniRule"/>
</dbReference>
<dbReference type="GO" id="GO:0005536">
    <property type="term" value="F:D-glucose binding"/>
    <property type="evidence" value="ECO:0007669"/>
    <property type="project" value="InterPro"/>
</dbReference>
<dbReference type="GO" id="GO:0005524">
    <property type="term" value="F:ATP binding"/>
    <property type="evidence" value="ECO:0007669"/>
    <property type="project" value="UniProtKB-UniRule"/>
</dbReference>
<dbReference type="AlphaFoldDB" id="A0A8J7U0W6"/>
<evidence type="ECO:0000256" key="4">
    <source>
        <dbReference type="RuleBase" id="RU004046"/>
    </source>
</evidence>
<dbReference type="NCBIfam" id="TIGR00749">
    <property type="entry name" value="glk"/>
    <property type="match status" value="1"/>
</dbReference>
<accession>A0A8J7U0W6</accession>
<dbReference type="Gene3D" id="3.30.420.40">
    <property type="match status" value="1"/>
</dbReference>
<dbReference type="Gene3D" id="3.40.367.20">
    <property type="match status" value="1"/>
</dbReference>
<evidence type="ECO:0000256" key="2">
    <source>
        <dbReference type="ARBA" id="ARBA00022777"/>
    </source>
</evidence>
<name>A0A8J7U0W6_9BACT</name>
<dbReference type="SUPFAM" id="SSF53067">
    <property type="entry name" value="Actin-like ATPase domain"/>
    <property type="match status" value="1"/>
</dbReference>
<dbReference type="Pfam" id="PF02685">
    <property type="entry name" value="Glucokinase"/>
    <property type="match status" value="1"/>
</dbReference>
<evidence type="ECO:0000313" key="6">
    <source>
        <dbReference type="Proteomes" id="UP000664417"/>
    </source>
</evidence>
<keyword evidence="2 3" id="KW-0418">Kinase</keyword>
<keyword evidence="3" id="KW-0324">Glycolysis</keyword>
<evidence type="ECO:0000256" key="3">
    <source>
        <dbReference type="HAMAP-Rule" id="MF_00524"/>
    </source>
</evidence>
<keyword evidence="6" id="KW-1185">Reference proteome</keyword>
<comment type="similarity">
    <text evidence="3 4">Belongs to the bacterial glucokinase family.</text>
</comment>
<dbReference type="PANTHER" id="PTHR47690:SF1">
    <property type="entry name" value="GLUCOKINASE"/>
    <property type="match status" value="1"/>
</dbReference>
<evidence type="ECO:0000313" key="5">
    <source>
        <dbReference type="EMBL" id="MBO1317523.1"/>
    </source>
</evidence>
<feature type="binding site" evidence="3">
    <location>
        <begin position="14"/>
        <end position="19"/>
    </location>
    <ligand>
        <name>ATP</name>
        <dbReference type="ChEBI" id="CHEBI:30616"/>
    </ligand>
</feature>
<protein>
    <recommendedName>
        <fullName evidence="3">Glucokinase</fullName>
        <ecNumber evidence="3">2.7.1.2</ecNumber>
    </recommendedName>
    <alternativeName>
        <fullName evidence="3">Glucose kinase</fullName>
    </alternativeName>
</protein>
<dbReference type="EMBL" id="JAFREP010000003">
    <property type="protein sequence ID" value="MBO1317523.1"/>
    <property type="molecule type" value="Genomic_DNA"/>
</dbReference>